<evidence type="ECO:0000313" key="2">
    <source>
        <dbReference type="Proteomes" id="UP000516446"/>
    </source>
</evidence>
<dbReference type="EMBL" id="CP043431">
    <property type="protein sequence ID" value="QNT63953.1"/>
    <property type="molecule type" value="Genomic_DNA"/>
</dbReference>
<proteinExistence type="predicted"/>
<sequence length="112" mass="13072">MNEENSKVTPQEVKGWSWGAFMFSWIWGFGNKSYLTFFTLIPIFGFIWRFVCGFKGNDWAWKKGNYSSVDEFKKVQSTWNRAGLFLFILAIALSVIINIAIRFILIPDLLNM</sequence>
<evidence type="ECO:0000313" key="1">
    <source>
        <dbReference type="EMBL" id="QNT63953.1"/>
    </source>
</evidence>
<protein>
    <submittedName>
        <fullName evidence="1">Uncharacterized protein</fullName>
    </submittedName>
</protein>
<name>A0A7H1MKG7_9LACO</name>
<gene>
    <name evidence="1" type="ORF">FY536_01095</name>
</gene>
<organism evidence="1 2">
    <name type="scientific">Weissella koreensis</name>
    <dbReference type="NCBI Taxonomy" id="165096"/>
    <lineage>
        <taxon>Bacteria</taxon>
        <taxon>Bacillati</taxon>
        <taxon>Bacillota</taxon>
        <taxon>Bacilli</taxon>
        <taxon>Lactobacillales</taxon>
        <taxon>Lactobacillaceae</taxon>
        <taxon>Weissella</taxon>
    </lineage>
</organism>
<reference evidence="1 2" key="1">
    <citation type="submission" date="2019-08" db="EMBL/GenBank/DDBJ databases">
        <authorList>
            <person name="Chang H.C."/>
            <person name="Mun S.Y."/>
        </authorList>
    </citation>
    <scope>NUCLEOTIDE SEQUENCE [LARGE SCALE GENOMIC DNA]</scope>
    <source>
        <strain evidence="1 2">SK</strain>
    </source>
</reference>
<dbReference type="AlphaFoldDB" id="A0A7H1MKG7"/>
<accession>A0A7H1MKG7</accession>
<keyword evidence="2" id="KW-1185">Reference proteome</keyword>
<dbReference type="RefSeq" id="WP_006845614.1">
    <property type="nucleotide sequence ID" value="NZ_CP026847.1"/>
</dbReference>
<dbReference type="Proteomes" id="UP000516446">
    <property type="component" value="Chromosome"/>
</dbReference>